<dbReference type="EMBL" id="JBAWKC010000005">
    <property type="protein sequence ID" value="MFH6770010.1"/>
    <property type="molecule type" value="Genomic_DNA"/>
</dbReference>
<comment type="caution">
    <text evidence="1">The sequence shown here is derived from an EMBL/GenBank/DDBJ whole genome shotgun (WGS) entry which is preliminary data.</text>
</comment>
<proteinExistence type="predicted"/>
<evidence type="ECO:0000313" key="1">
    <source>
        <dbReference type="EMBL" id="MFH6770010.1"/>
    </source>
</evidence>
<keyword evidence="2" id="KW-1185">Reference proteome</keyword>
<dbReference type="Proteomes" id="UP001610104">
    <property type="component" value="Unassembled WGS sequence"/>
</dbReference>
<name>A0ABW7MTV4_9FLAO</name>
<accession>A0ABW7MTV4</accession>
<dbReference type="RefSeq" id="WP_395439228.1">
    <property type="nucleotide sequence ID" value="NZ_JBAWKC010000005.1"/>
</dbReference>
<evidence type="ECO:0008006" key="3">
    <source>
        <dbReference type="Google" id="ProtNLM"/>
    </source>
</evidence>
<reference evidence="1 2" key="1">
    <citation type="submission" date="2024-02" db="EMBL/GenBank/DDBJ databases">
        <title>A Gaetbulibacter species isolated from tidal flats and genomic insights of their niches.</title>
        <authorList>
            <person name="Ye Y."/>
        </authorList>
    </citation>
    <scope>NUCLEOTIDE SEQUENCE [LARGE SCALE GENOMIC DNA]</scope>
    <source>
        <strain evidence="1 2">KEM-8</strain>
    </source>
</reference>
<gene>
    <name evidence="1" type="ORF">V8G56_14755</name>
</gene>
<sequence length="88" mass="10199">MSKKLKIGIPCSEASLVCDKSQYNESSFWEKVKLNLHMLYCKACRNYAKTNNKLSSIIAQSKVKCMDKKNKESLKKTFNKVLKEENFN</sequence>
<evidence type="ECO:0000313" key="2">
    <source>
        <dbReference type="Proteomes" id="UP001610104"/>
    </source>
</evidence>
<protein>
    <recommendedName>
        <fullName evidence="3">Glycine dehydrogenase</fullName>
    </recommendedName>
</protein>
<organism evidence="1 2">
    <name type="scientific">Gaetbulibacter aquiaggeris</name>
    <dbReference type="NCBI Taxonomy" id="1735373"/>
    <lineage>
        <taxon>Bacteria</taxon>
        <taxon>Pseudomonadati</taxon>
        <taxon>Bacteroidota</taxon>
        <taxon>Flavobacteriia</taxon>
        <taxon>Flavobacteriales</taxon>
        <taxon>Flavobacteriaceae</taxon>
        <taxon>Gaetbulibacter</taxon>
    </lineage>
</organism>